<dbReference type="PROSITE" id="PS50011">
    <property type="entry name" value="PROTEIN_KINASE_DOM"/>
    <property type="match status" value="1"/>
</dbReference>
<feature type="domain" description="EF-hand" evidence="13">
    <location>
        <begin position="430"/>
        <end position="465"/>
    </location>
</feature>
<dbReference type="SMART" id="SM00220">
    <property type="entry name" value="S_TKc"/>
    <property type="match status" value="1"/>
</dbReference>
<dbReference type="PROSITE" id="PS00018">
    <property type="entry name" value="EF_HAND_1"/>
    <property type="match status" value="1"/>
</dbReference>
<evidence type="ECO:0000256" key="7">
    <source>
        <dbReference type="ARBA" id="ARBA00022837"/>
    </source>
</evidence>
<dbReference type="InterPro" id="IPR011992">
    <property type="entry name" value="EF-hand-dom_pair"/>
</dbReference>
<evidence type="ECO:0000313" key="14">
    <source>
        <dbReference type="EMBL" id="CAD8385743.1"/>
    </source>
</evidence>
<dbReference type="GO" id="GO:0005509">
    <property type="term" value="F:calcium ion binding"/>
    <property type="evidence" value="ECO:0007669"/>
    <property type="project" value="InterPro"/>
</dbReference>
<dbReference type="Gene3D" id="1.10.238.10">
    <property type="entry name" value="EF-hand"/>
    <property type="match status" value="2"/>
</dbReference>
<feature type="binding site" evidence="10">
    <location>
        <position position="121"/>
    </location>
    <ligand>
        <name>ATP</name>
        <dbReference type="ChEBI" id="CHEBI:30616"/>
    </ligand>
</feature>
<dbReference type="Pfam" id="PF00069">
    <property type="entry name" value="Pkinase"/>
    <property type="match status" value="1"/>
</dbReference>
<comment type="cofactor">
    <cofactor evidence="1">
        <name>Mg(2+)</name>
        <dbReference type="ChEBI" id="CHEBI:18420"/>
    </cofactor>
</comment>
<dbReference type="InterPro" id="IPR018247">
    <property type="entry name" value="EF_Hand_1_Ca_BS"/>
</dbReference>
<dbReference type="InterPro" id="IPR050205">
    <property type="entry name" value="CDPK_Ser/Thr_kinases"/>
</dbReference>
<comment type="subunit">
    <text evidence="2">Monomer.</text>
</comment>
<accession>A0A7S0FVW4</accession>
<evidence type="ECO:0000256" key="11">
    <source>
        <dbReference type="SAM" id="MobiDB-lite"/>
    </source>
</evidence>
<dbReference type="AlphaFoldDB" id="A0A7S0FVW4"/>
<gene>
    <name evidence="14" type="ORF">PBAH0796_LOCUS29431</name>
</gene>
<feature type="domain" description="EF-hand" evidence="13">
    <location>
        <begin position="392"/>
        <end position="427"/>
    </location>
</feature>
<dbReference type="InterPro" id="IPR011009">
    <property type="entry name" value="Kinase-like_dom_sf"/>
</dbReference>
<keyword evidence="7" id="KW-0106">Calcium</keyword>
<feature type="region of interest" description="Disordered" evidence="11">
    <location>
        <begin position="1"/>
        <end position="46"/>
    </location>
</feature>
<evidence type="ECO:0000256" key="2">
    <source>
        <dbReference type="ARBA" id="ARBA00011245"/>
    </source>
</evidence>
<dbReference type="Gene3D" id="3.30.200.20">
    <property type="entry name" value="Phosphorylase Kinase, domain 1"/>
    <property type="match status" value="1"/>
</dbReference>
<evidence type="ECO:0000256" key="6">
    <source>
        <dbReference type="ARBA" id="ARBA00022777"/>
    </source>
</evidence>
<dbReference type="GO" id="GO:0004674">
    <property type="term" value="F:protein serine/threonine kinase activity"/>
    <property type="evidence" value="ECO:0007669"/>
    <property type="project" value="UniProtKB-KW"/>
</dbReference>
<name>A0A7S0FVW4_9DINO</name>
<evidence type="ECO:0000256" key="4">
    <source>
        <dbReference type="ARBA" id="ARBA00022679"/>
    </source>
</evidence>
<dbReference type="InterPro" id="IPR017441">
    <property type="entry name" value="Protein_kinase_ATP_BS"/>
</dbReference>
<dbReference type="Gene3D" id="1.10.510.10">
    <property type="entry name" value="Transferase(Phosphotransferase) domain 1"/>
    <property type="match status" value="1"/>
</dbReference>
<evidence type="ECO:0000259" key="12">
    <source>
        <dbReference type="PROSITE" id="PS50011"/>
    </source>
</evidence>
<feature type="domain" description="EF-hand" evidence="13">
    <location>
        <begin position="466"/>
        <end position="501"/>
    </location>
</feature>
<dbReference type="GO" id="GO:0005524">
    <property type="term" value="F:ATP binding"/>
    <property type="evidence" value="ECO:0007669"/>
    <property type="project" value="UniProtKB-UniRule"/>
</dbReference>
<evidence type="ECO:0000256" key="1">
    <source>
        <dbReference type="ARBA" id="ARBA00001946"/>
    </source>
</evidence>
<dbReference type="EMBL" id="HBEG01048308">
    <property type="protein sequence ID" value="CAD8385743.1"/>
    <property type="molecule type" value="Transcribed_RNA"/>
</dbReference>
<evidence type="ECO:0000256" key="9">
    <source>
        <dbReference type="ARBA" id="ARBA00024334"/>
    </source>
</evidence>
<protein>
    <submittedName>
        <fullName evidence="14">Uncharacterized protein</fullName>
    </submittedName>
</protein>
<dbReference type="SMART" id="SM00054">
    <property type="entry name" value="EFh"/>
    <property type="match status" value="3"/>
</dbReference>
<dbReference type="FunFam" id="1.10.510.10:FF:000571">
    <property type="entry name" value="Maternal embryonic leucine zipper kinase"/>
    <property type="match status" value="1"/>
</dbReference>
<sequence>MSTAMGALLPDVGAAAEDSTPSDSQAGPGTPPPAVETPQGCPSGATSCPCKPLPCNLVTTRRYYESRSFSFDTRSLVPERVDSCIARRYEIDAQEIGVGGYGRVYTAKDRMFKDRRVAIKKLVRHQDDKLEAFKLEVDIMKELDHPNICRLFETYLEDELLFFVIEYLEGGDLCDLIMEKRTVEEGLAAYIIKQASSAVRYAHRQGIAHRDMKPENVCFCSRDPTDHRVKVIDWGLGKHFSQTRMKSSVGSGAFTAPEVLDPPGEDAGYTSACDLWSLGVMAYVLLSGKPPFYGGPIQMLRNMREERYPMSGTFWDGVPADAKSFIARLLKCTPEERLSAESLLLHPWLARQFVEVDGAVFGQIIANVEHFSHAPDFLSVCVASVARQLDHRSLDNIYKVFIMLDANGDGVLDLSELKVGFVKVFGEGSDEVAEVDSMFAHLDLDHTGGITYTEFCAAGIGESSYTQEHVLWAAFKTFDVNDNGRITRDNMQEVLTRADVNQVWSEGVCNDVAHQVTDCFGSQGGLNFEEWLNLMRESASQHAERTPRRRTTNVIEVGVDDVFGSALRSEVAKPGTAATPS</sequence>
<keyword evidence="5 10" id="KW-0547">Nucleotide-binding</keyword>
<evidence type="ECO:0000256" key="8">
    <source>
        <dbReference type="ARBA" id="ARBA00022840"/>
    </source>
</evidence>
<dbReference type="CDD" id="cd00051">
    <property type="entry name" value="EFh"/>
    <property type="match status" value="1"/>
</dbReference>
<dbReference type="InterPro" id="IPR000719">
    <property type="entry name" value="Prot_kinase_dom"/>
</dbReference>
<evidence type="ECO:0000256" key="5">
    <source>
        <dbReference type="ARBA" id="ARBA00022741"/>
    </source>
</evidence>
<proteinExistence type="inferred from homology"/>
<keyword evidence="3" id="KW-0723">Serine/threonine-protein kinase</keyword>
<evidence type="ECO:0000256" key="3">
    <source>
        <dbReference type="ARBA" id="ARBA00022527"/>
    </source>
</evidence>
<reference evidence="14" key="1">
    <citation type="submission" date="2021-01" db="EMBL/GenBank/DDBJ databases">
        <authorList>
            <person name="Corre E."/>
            <person name="Pelletier E."/>
            <person name="Niang G."/>
            <person name="Scheremetjew M."/>
            <person name="Finn R."/>
            <person name="Kale V."/>
            <person name="Holt S."/>
            <person name="Cochrane G."/>
            <person name="Meng A."/>
            <person name="Brown T."/>
            <person name="Cohen L."/>
        </authorList>
    </citation>
    <scope>NUCLEOTIDE SEQUENCE</scope>
    <source>
        <strain evidence="14">Pbaha01</strain>
    </source>
</reference>
<keyword evidence="6" id="KW-0418">Kinase</keyword>
<dbReference type="PROSITE" id="PS50222">
    <property type="entry name" value="EF_HAND_2"/>
    <property type="match status" value="3"/>
</dbReference>
<dbReference type="PANTHER" id="PTHR24349">
    <property type="entry name" value="SERINE/THREONINE-PROTEIN KINASE"/>
    <property type="match status" value="1"/>
</dbReference>
<dbReference type="SUPFAM" id="SSF47473">
    <property type="entry name" value="EF-hand"/>
    <property type="match status" value="1"/>
</dbReference>
<dbReference type="InterPro" id="IPR002048">
    <property type="entry name" value="EF_hand_dom"/>
</dbReference>
<dbReference type="SUPFAM" id="SSF56112">
    <property type="entry name" value="Protein kinase-like (PK-like)"/>
    <property type="match status" value="1"/>
</dbReference>
<keyword evidence="8 10" id="KW-0067">ATP-binding</keyword>
<evidence type="ECO:0000256" key="10">
    <source>
        <dbReference type="PROSITE-ProRule" id="PRU10141"/>
    </source>
</evidence>
<dbReference type="Pfam" id="PF13499">
    <property type="entry name" value="EF-hand_7"/>
    <property type="match status" value="1"/>
</dbReference>
<feature type="domain" description="Protein kinase" evidence="12">
    <location>
        <begin position="90"/>
        <end position="349"/>
    </location>
</feature>
<keyword evidence="4" id="KW-0808">Transferase</keyword>
<dbReference type="PROSITE" id="PS00108">
    <property type="entry name" value="PROTEIN_KINASE_ST"/>
    <property type="match status" value="1"/>
</dbReference>
<evidence type="ECO:0000259" key="13">
    <source>
        <dbReference type="PROSITE" id="PS50222"/>
    </source>
</evidence>
<dbReference type="InterPro" id="IPR008271">
    <property type="entry name" value="Ser/Thr_kinase_AS"/>
</dbReference>
<organism evidence="14">
    <name type="scientific">Pyrodinium bahamense</name>
    <dbReference type="NCBI Taxonomy" id="73915"/>
    <lineage>
        <taxon>Eukaryota</taxon>
        <taxon>Sar</taxon>
        <taxon>Alveolata</taxon>
        <taxon>Dinophyceae</taxon>
        <taxon>Gonyaulacales</taxon>
        <taxon>Pyrocystaceae</taxon>
        <taxon>Pyrodinium</taxon>
    </lineage>
</organism>
<comment type="similarity">
    <text evidence="9">Belongs to the protein kinase superfamily. Ser/Thr protein kinase family. CDPK subfamily.</text>
</comment>
<dbReference type="PROSITE" id="PS00107">
    <property type="entry name" value="PROTEIN_KINASE_ATP"/>
    <property type="match status" value="1"/>
</dbReference>